<protein>
    <submittedName>
        <fullName evidence="4">Transposase</fullName>
    </submittedName>
</protein>
<dbReference type="HOGENOM" id="CLU_056788_3_1_2"/>
<feature type="compositionally biased region" description="Basic and acidic residues" evidence="1">
    <location>
        <begin position="84"/>
        <end position="98"/>
    </location>
</feature>
<gene>
    <name evidence="4" type="ordered locus">Natpe_1816</name>
</gene>
<dbReference type="Proteomes" id="UP000010843">
    <property type="component" value="Chromosome"/>
</dbReference>
<feature type="region of interest" description="Disordered" evidence="1">
    <location>
        <begin position="139"/>
        <end position="179"/>
    </location>
</feature>
<dbReference type="InterPro" id="IPR025959">
    <property type="entry name" value="Winged_HTH_dom"/>
</dbReference>
<evidence type="ECO:0000313" key="4">
    <source>
        <dbReference type="EMBL" id="AGB31693.1"/>
    </source>
</evidence>
<dbReference type="GO" id="GO:0003676">
    <property type="term" value="F:nucleic acid binding"/>
    <property type="evidence" value="ECO:0007669"/>
    <property type="project" value="InterPro"/>
</dbReference>
<dbReference type="NCBIfam" id="NF033545">
    <property type="entry name" value="transpos_IS630"/>
    <property type="match status" value="1"/>
</dbReference>
<feature type="domain" description="Winged helix-turn helix" evidence="3">
    <location>
        <begin position="108"/>
        <end position="159"/>
    </location>
</feature>
<reference evidence="5" key="1">
    <citation type="submission" date="2012-02" db="EMBL/GenBank/DDBJ databases">
        <title>Complete sequence of chromosome of Natrinema pellirubrum DSM 15624.</title>
        <authorList>
            <person name="Lucas S."/>
            <person name="Han J."/>
            <person name="Lapidus A."/>
            <person name="Cheng J.-F."/>
            <person name="Goodwin L."/>
            <person name="Pitluck S."/>
            <person name="Peters L."/>
            <person name="Teshima H."/>
            <person name="Detter J.C."/>
            <person name="Han C."/>
            <person name="Tapia R."/>
            <person name="Land M."/>
            <person name="Hauser L."/>
            <person name="Kyrpides N."/>
            <person name="Ivanova N."/>
            <person name="Pagani I."/>
            <person name="Sproer C."/>
            <person name="Anderson I."/>
            <person name="Woyke T."/>
        </authorList>
    </citation>
    <scope>NUCLEOTIDE SEQUENCE [LARGE SCALE GENOMIC DNA]</scope>
    <source>
        <strain evidence="5">DSM 15624 / JCM 10476 / NCIMB 786</strain>
    </source>
</reference>
<feature type="region of interest" description="Disordered" evidence="1">
    <location>
        <begin position="74"/>
        <end position="98"/>
    </location>
</feature>
<dbReference type="InterPro" id="IPR009057">
    <property type="entry name" value="Homeodomain-like_sf"/>
</dbReference>
<dbReference type="Pfam" id="PF13358">
    <property type="entry name" value="DDE_3"/>
    <property type="match status" value="1"/>
</dbReference>
<organism evidence="4 5">
    <name type="scientific">Natrinema pellirubrum (strain DSM 15624 / CIP 106293 / JCM 10476 / NCIMB 786 / 157)</name>
    <dbReference type="NCBI Taxonomy" id="797303"/>
    <lineage>
        <taxon>Archaea</taxon>
        <taxon>Methanobacteriati</taxon>
        <taxon>Methanobacteriota</taxon>
        <taxon>Stenosarchaea group</taxon>
        <taxon>Halobacteria</taxon>
        <taxon>Halobacteriales</taxon>
        <taxon>Natrialbaceae</taxon>
        <taxon>Natrinema</taxon>
    </lineage>
</organism>
<evidence type="ECO:0000259" key="3">
    <source>
        <dbReference type="Pfam" id="PF13592"/>
    </source>
</evidence>
<dbReference type="eggNOG" id="arCOG02129">
    <property type="taxonomic scope" value="Archaea"/>
</dbReference>
<dbReference type="Pfam" id="PF13592">
    <property type="entry name" value="HTH_33"/>
    <property type="match status" value="1"/>
</dbReference>
<dbReference type="eggNOG" id="arCOG02128">
    <property type="taxonomic scope" value="Archaea"/>
</dbReference>
<dbReference type="InterPro" id="IPR036397">
    <property type="entry name" value="RNaseH_sf"/>
</dbReference>
<evidence type="ECO:0000259" key="2">
    <source>
        <dbReference type="Pfam" id="PF13358"/>
    </source>
</evidence>
<dbReference type="EMBL" id="CP003372">
    <property type="protein sequence ID" value="AGB31693.1"/>
    <property type="molecule type" value="Genomic_DNA"/>
</dbReference>
<sequence length="328" mass="37489">MDHLDEISVEELQDALARVEGAKPTQRLLAAIAYKNGVTQTELAEWHDTGRRTIYSWLMRLDTDEPLEQAVSDAHRSGRKRKLSERQQEEFEQTVHEPPEKVGIDAPALVQQYLDETYGIEYSYPSCRRLLKEAGLSYQKPRRTAAESEAEEQEAFREELKKATGNGRHSSLYRSNQEIRPSEPRAAWFPRGTRPSVELSGQRDWTCLLGAITENGDRFFARFEEYDTADHARHFILALCKEFKDDLIIVLDGAPYFRASTVTDLASRDDLAFVTLPAYSPEFNPVEECWRQLQAALSNRFFDSLNDLTTAIDTAIDQVSVPNVSNYF</sequence>
<dbReference type="InterPro" id="IPR047655">
    <property type="entry name" value="Transpos_IS630-like"/>
</dbReference>
<dbReference type="STRING" id="797303.Natpe_1816"/>
<feature type="domain" description="Tc1-like transposase DDE" evidence="2">
    <location>
        <begin position="183"/>
        <end position="308"/>
    </location>
</feature>
<dbReference type="Pfam" id="PF13551">
    <property type="entry name" value="HTH_29"/>
    <property type="match status" value="1"/>
</dbReference>
<evidence type="ECO:0000256" key="1">
    <source>
        <dbReference type="SAM" id="MobiDB-lite"/>
    </source>
</evidence>
<name>L0JLG9_NATP1</name>
<feature type="compositionally biased region" description="Polar residues" evidence="1">
    <location>
        <begin position="167"/>
        <end position="179"/>
    </location>
</feature>
<dbReference type="KEGG" id="npe:Natpe_1816"/>
<proteinExistence type="predicted"/>
<dbReference type="InterPro" id="IPR038717">
    <property type="entry name" value="Tc1-like_DDE_dom"/>
</dbReference>
<dbReference type="AlphaFoldDB" id="L0JLG9"/>
<dbReference type="Gene3D" id="3.30.420.10">
    <property type="entry name" value="Ribonuclease H-like superfamily/Ribonuclease H"/>
    <property type="match status" value="1"/>
</dbReference>
<evidence type="ECO:0000313" key="5">
    <source>
        <dbReference type="Proteomes" id="UP000010843"/>
    </source>
</evidence>
<dbReference type="SUPFAM" id="SSF46689">
    <property type="entry name" value="Homeodomain-like"/>
    <property type="match status" value="1"/>
</dbReference>
<accession>L0JLG9</accession>